<evidence type="ECO:0000313" key="7">
    <source>
        <dbReference type="EMBL" id="TYK55339.1"/>
    </source>
</evidence>
<evidence type="ECO:0000256" key="2">
    <source>
        <dbReference type="ARBA" id="ARBA00005297"/>
    </source>
</evidence>
<accession>A0A5D3G4K7</accession>
<dbReference type="PANTHER" id="PTHR42839:SF2">
    <property type="entry name" value="ISOCHORISMATE SYNTHASE ENTC"/>
    <property type="match status" value="1"/>
</dbReference>
<comment type="similarity">
    <text evidence="2">Belongs to the isochorismate synthase family.</text>
</comment>
<evidence type="ECO:0000256" key="4">
    <source>
        <dbReference type="ARBA" id="ARBA00023235"/>
    </source>
</evidence>
<keyword evidence="4 7" id="KW-0413">Isomerase</keyword>
<evidence type="ECO:0000259" key="6">
    <source>
        <dbReference type="Pfam" id="PF00425"/>
    </source>
</evidence>
<dbReference type="Proteomes" id="UP000324029">
    <property type="component" value="Unassembled WGS sequence"/>
</dbReference>
<comment type="catalytic activity">
    <reaction evidence="1">
        <text>chorismate = isochorismate</text>
        <dbReference type="Rhea" id="RHEA:18985"/>
        <dbReference type="ChEBI" id="CHEBI:29748"/>
        <dbReference type="ChEBI" id="CHEBI:29780"/>
        <dbReference type="EC" id="5.4.4.2"/>
    </reaction>
</comment>
<name>A0A5D3G4K7_9PSED</name>
<dbReference type="InterPro" id="IPR015890">
    <property type="entry name" value="Chorismate_C"/>
</dbReference>
<dbReference type="EC" id="5.4.4.2" evidence="3"/>
<dbReference type="InterPro" id="IPR004561">
    <property type="entry name" value="IsoChor_synthase"/>
</dbReference>
<feature type="domain" description="Chorismate-utilising enzyme C-terminal" evidence="6">
    <location>
        <begin position="187"/>
        <end position="440"/>
    </location>
</feature>
<reference evidence="7 8" key="2">
    <citation type="submission" date="2019-08" db="EMBL/GenBank/DDBJ databases">
        <authorList>
            <person name="Brilhante M."/>
            <person name="Perreten V."/>
        </authorList>
    </citation>
    <scope>NUCLEOTIDE SEQUENCE [LARGE SCALE GENOMIC DNA]</scope>
    <source>
        <strain evidence="7 8">MCP106</strain>
    </source>
</reference>
<evidence type="ECO:0000256" key="3">
    <source>
        <dbReference type="ARBA" id="ARBA00012824"/>
    </source>
</evidence>
<dbReference type="Gene3D" id="3.60.120.10">
    <property type="entry name" value="Anthranilate synthase"/>
    <property type="match status" value="1"/>
</dbReference>
<proteinExistence type="inferred from homology"/>
<sequence length="475" mass="51735">MNAADLLKTFQAAHQRAVAYQRPVIAVSAYPAPTLAPLVVYKAHRQGFFWCAHSPDLSLFGLGCTWQIEASGPQRMAEVDRQWFALCADALVDGPHPPLLLGGMRFDEQQPCASHWAPFADASFHLAHWLLSEDSHGRWLRCQRVVEPGSDPATLVQASLAALEQLLNPATHVAPAPHVVERVALPRDQWQAKVDTALNVIARGDLSKVVLARHIDHHLDAALDTGAVMGRLHARRNASHLFAIHRGEHCFMGATPERLLSCEAGRLTTHALAGSTRRGLKPNEDQALGKRLLADPKEQHEHRLVVQTITQALGDKVSDLHAAPHPNLLKLATVQHLSTPITARLNTGKRLLDGVQALHPTPAVGGLPRAPALDFIREHEGFDRGWYAAPVGWLDAEGNGDFLVALRSALITPRHCHAFAGCGIVEGSLPANEYEETQIKLASMQQALQLACPADTDVAYSQTRGETPYASTAQR</sequence>
<comment type="caution">
    <text evidence="7">The sequence shown here is derived from an EMBL/GenBank/DDBJ whole genome shotgun (WGS) entry which is preliminary data.</text>
</comment>
<evidence type="ECO:0000256" key="1">
    <source>
        <dbReference type="ARBA" id="ARBA00000799"/>
    </source>
</evidence>
<gene>
    <name evidence="7" type="ORF">FXO26_23295</name>
</gene>
<dbReference type="GO" id="GO:0008909">
    <property type="term" value="F:isochorismate synthase activity"/>
    <property type="evidence" value="ECO:0007669"/>
    <property type="project" value="UniProtKB-EC"/>
</dbReference>
<reference evidence="7 8" key="1">
    <citation type="submission" date="2019-08" db="EMBL/GenBank/DDBJ databases">
        <title>Subclass B2 metallo-beta lactamase from Pseudomonas synxantha.</title>
        <authorList>
            <person name="Poirel L."/>
            <person name="Palmieri M."/>
            <person name="Masseron A."/>
            <person name="Perreten V."/>
            <person name="Nordman P."/>
        </authorList>
    </citation>
    <scope>NUCLEOTIDE SEQUENCE [LARGE SCALE GENOMIC DNA]</scope>
    <source>
        <strain evidence="7 8">MCP106</strain>
    </source>
</reference>
<organism evidence="7 8">
    <name type="scientific">Pseudomonas synxantha</name>
    <dbReference type="NCBI Taxonomy" id="47883"/>
    <lineage>
        <taxon>Bacteria</taxon>
        <taxon>Pseudomonadati</taxon>
        <taxon>Pseudomonadota</taxon>
        <taxon>Gammaproteobacteria</taxon>
        <taxon>Pseudomonadales</taxon>
        <taxon>Pseudomonadaceae</taxon>
        <taxon>Pseudomonas</taxon>
    </lineage>
</organism>
<dbReference type="AlphaFoldDB" id="A0A5D3G4K7"/>
<evidence type="ECO:0000313" key="8">
    <source>
        <dbReference type="Proteomes" id="UP000324029"/>
    </source>
</evidence>
<dbReference type="InterPro" id="IPR005801">
    <property type="entry name" value="ADC_synthase"/>
</dbReference>
<evidence type="ECO:0000256" key="5">
    <source>
        <dbReference type="ARBA" id="ARBA00041564"/>
    </source>
</evidence>
<dbReference type="Pfam" id="PF00425">
    <property type="entry name" value="Chorismate_bind"/>
    <property type="match status" value="1"/>
</dbReference>
<dbReference type="SUPFAM" id="SSF56322">
    <property type="entry name" value="ADC synthase"/>
    <property type="match status" value="1"/>
</dbReference>
<dbReference type="NCBIfam" id="NF005459">
    <property type="entry name" value="PRK07054.1"/>
    <property type="match status" value="1"/>
</dbReference>
<dbReference type="EMBL" id="VSRO01000013">
    <property type="protein sequence ID" value="TYK55339.1"/>
    <property type="molecule type" value="Genomic_DNA"/>
</dbReference>
<dbReference type="PANTHER" id="PTHR42839">
    <property type="entry name" value="ISOCHORISMATE SYNTHASE ENTC"/>
    <property type="match status" value="1"/>
</dbReference>
<dbReference type="NCBIfam" id="TIGR00543">
    <property type="entry name" value="isochor_syn"/>
    <property type="match status" value="1"/>
</dbReference>
<dbReference type="RefSeq" id="WP_148854110.1">
    <property type="nucleotide sequence ID" value="NZ_VSRO01000013.1"/>
</dbReference>
<protein>
    <recommendedName>
        <fullName evidence="3">isochorismate synthase</fullName>
        <ecNumber evidence="3">5.4.4.2</ecNumber>
    </recommendedName>
    <alternativeName>
        <fullName evidence="5">Isochorismate mutase</fullName>
    </alternativeName>
</protein>